<evidence type="ECO:0000259" key="6">
    <source>
        <dbReference type="Pfam" id="PF00890"/>
    </source>
</evidence>
<evidence type="ECO:0000256" key="2">
    <source>
        <dbReference type="ARBA" id="ARBA00022630"/>
    </source>
</evidence>
<gene>
    <name evidence="7" type="ORF">GCM10009579_63610</name>
</gene>
<feature type="region of interest" description="Disordered" evidence="5">
    <location>
        <begin position="151"/>
        <end position="173"/>
    </location>
</feature>
<organism evidence="7 8">
    <name type="scientific">Streptomyces javensis</name>
    <dbReference type="NCBI Taxonomy" id="114698"/>
    <lineage>
        <taxon>Bacteria</taxon>
        <taxon>Bacillati</taxon>
        <taxon>Actinomycetota</taxon>
        <taxon>Actinomycetes</taxon>
        <taxon>Kitasatosporales</taxon>
        <taxon>Streptomycetaceae</taxon>
        <taxon>Streptomyces</taxon>
        <taxon>Streptomyces violaceusniger group</taxon>
    </lineage>
</organism>
<keyword evidence="2" id="KW-0285">Flavoprotein</keyword>
<comment type="cofactor">
    <cofactor evidence="1">
        <name>FAD</name>
        <dbReference type="ChEBI" id="CHEBI:57692"/>
    </cofactor>
</comment>
<evidence type="ECO:0000256" key="4">
    <source>
        <dbReference type="ARBA" id="ARBA00023002"/>
    </source>
</evidence>
<name>A0ABN1XAY3_9ACTN</name>
<dbReference type="Pfam" id="PF00890">
    <property type="entry name" value="FAD_binding_2"/>
    <property type="match status" value="1"/>
</dbReference>
<dbReference type="Proteomes" id="UP001500282">
    <property type="component" value="Unassembled WGS sequence"/>
</dbReference>
<protein>
    <submittedName>
        <fullName evidence="7">FAD-dependent oxidoreductase</fullName>
    </submittedName>
</protein>
<dbReference type="PANTHER" id="PTHR43400:SF10">
    <property type="entry name" value="3-OXOSTEROID 1-DEHYDROGENASE"/>
    <property type="match status" value="1"/>
</dbReference>
<feature type="domain" description="FAD-dependent oxidoreductase 2 FAD-binding" evidence="6">
    <location>
        <begin position="15"/>
        <end position="521"/>
    </location>
</feature>
<dbReference type="SUPFAM" id="SSF51905">
    <property type="entry name" value="FAD/NAD(P)-binding domain"/>
    <property type="match status" value="1"/>
</dbReference>
<dbReference type="InterPro" id="IPR027477">
    <property type="entry name" value="Succ_DH/fumarate_Rdtase_cat_sf"/>
</dbReference>
<dbReference type="InterPro" id="IPR036188">
    <property type="entry name" value="FAD/NAD-bd_sf"/>
</dbReference>
<accession>A0ABN1XAY3</accession>
<dbReference type="SUPFAM" id="SSF56425">
    <property type="entry name" value="Succinate dehydrogenase/fumarate reductase flavoprotein, catalytic domain"/>
    <property type="match status" value="1"/>
</dbReference>
<proteinExistence type="predicted"/>
<evidence type="ECO:0000313" key="7">
    <source>
        <dbReference type="EMBL" id="GAA1290382.1"/>
    </source>
</evidence>
<sequence length="544" mass="56278">MATAPKPTAPARVYDVIVVGSGGAGLVAACAAADRGASVAVLERAPLIGGTTAISGGHLWIPCHPHLGALGLTDTREDALHYLDRITLGSTAGPVIEAFVDNGPRLVTYLERDLGIPLFAVRRPDYHPDFPGAAESRTLEPLPLDASALGPGLPGVRTSPTRPPLTSAEARTGVPAGLAEERRAKGILTQGAALVAGLVLAAARRGVDLCTGQRMGELIEEDGAVRGVVVHTAEGERVALRSRRAVVLASGGFEWNPALRSDFLPRVPALPVSPPGNEGDGLRLAMRAGARIAGMSEAWWTAAIAVPGQTYDDRPMTRNAVRELAFPGSILVNAAGHRFADEASSYNDLGKAFLAFDQQRHTFPNARAWLITDSAFRRQYPIAGLAPGTPTPSWIPTHSDLGGLAALAGIDPLNLTATVSTFNTHARNGVDPQFERGHNPHDRYNGDGGHQPNPCLGPITTPPFHAVPVTLGINGTKGGVVTDHLGRVLGSSGNPLPGLLACGNVAQSLMGPGYAGSGASLGPALTAAMTVGGEAARQLPAPRT</sequence>
<dbReference type="PROSITE" id="PS51257">
    <property type="entry name" value="PROKAR_LIPOPROTEIN"/>
    <property type="match status" value="1"/>
</dbReference>
<dbReference type="InterPro" id="IPR050315">
    <property type="entry name" value="FAD-oxidoreductase_2"/>
</dbReference>
<keyword evidence="3" id="KW-0274">FAD</keyword>
<keyword evidence="8" id="KW-1185">Reference proteome</keyword>
<keyword evidence="4" id="KW-0560">Oxidoreductase</keyword>
<dbReference type="Gene3D" id="3.50.50.60">
    <property type="entry name" value="FAD/NAD(P)-binding domain"/>
    <property type="match status" value="2"/>
</dbReference>
<comment type="caution">
    <text evidence="7">The sequence shown here is derived from an EMBL/GenBank/DDBJ whole genome shotgun (WGS) entry which is preliminary data.</text>
</comment>
<dbReference type="InterPro" id="IPR003953">
    <property type="entry name" value="FAD-dep_OxRdtase_2_FAD-bd"/>
</dbReference>
<evidence type="ECO:0000256" key="3">
    <source>
        <dbReference type="ARBA" id="ARBA00022827"/>
    </source>
</evidence>
<evidence type="ECO:0000313" key="8">
    <source>
        <dbReference type="Proteomes" id="UP001500282"/>
    </source>
</evidence>
<reference evidence="7 8" key="1">
    <citation type="journal article" date="2019" name="Int. J. Syst. Evol. Microbiol.">
        <title>The Global Catalogue of Microorganisms (GCM) 10K type strain sequencing project: providing services to taxonomists for standard genome sequencing and annotation.</title>
        <authorList>
            <consortium name="The Broad Institute Genomics Platform"/>
            <consortium name="The Broad Institute Genome Sequencing Center for Infectious Disease"/>
            <person name="Wu L."/>
            <person name="Ma J."/>
        </authorList>
    </citation>
    <scope>NUCLEOTIDE SEQUENCE [LARGE SCALE GENOMIC DNA]</scope>
    <source>
        <strain evidence="7 8">JCM 11448</strain>
    </source>
</reference>
<dbReference type="EMBL" id="BAAAIH010000045">
    <property type="protein sequence ID" value="GAA1290382.1"/>
    <property type="molecule type" value="Genomic_DNA"/>
</dbReference>
<dbReference type="PANTHER" id="PTHR43400">
    <property type="entry name" value="FUMARATE REDUCTASE"/>
    <property type="match status" value="1"/>
</dbReference>
<evidence type="ECO:0000256" key="5">
    <source>
        <dbReference type="SAM" id="MobiDB-lite"/>
    </source>
</evidence>
<dbReference type="Gene3D" id="3.90.700.10">
    <property type="entry name" value="Succinate dehydrogenase/fumarate reductase flavoprotein, catalytic domain"/>
    <property type="match status" value="1"/>
</dbReference>
<evidence type="ECO:0000256" key="1">
    <source>
        <dbReference type="ARBA" id="ARBA00001974"/>
    </source>
</evidence>